<dbReference type="InterPro" id="IPR000119">
    <property type="entry name" value="Hist_DNA-bd"/>
</dbReference>
<dbReference type="SMART" id="SM00411">
    <property type="entry name" value="BHL"/>
    <property type="match status" value="1"/>
</dbReference>
<protein>
    <recommendedName>
        <fullName evidence="5">Integration host factor subunit beta</fullName>
    </recommendedName>
</protein>
<dbReference type="PANTHER" id="PTHR33175">
    <property type="entry name" value="DNA-BINDING PROTEIN HU"/>
    <property type="match status" value="1"/>
</dbReference>
<keyword evidence="4" id="KW-1185">Reference proteome</keyword>
<dbReference type="CDD" id="cd13836">
    <property type="entry name" value="IHF_B"/>
    <property type="match status" value="1"/>
</dbReference>
<comment type="caution">
    <text evidence="3">The sequence shown here is derived from an EMBL/GenBank/DDBJ whole genome shotgun (WGS) entry which is preliminary data.</text>
</comment>
<dbReference type="Pfam" id="PF00216">
    <property type="entry name" value="Bac_DNA_binding"/>
    <property type="match status" value="1"/>
</dbReference>
<dbReference type="EMBL" id="CAXAQS010000278">
    <property type="protein sequence ID" value="CAK9250930.1"/>
    <property type="molecule type" value="Genomic_DNA"/>
</dbReference>
<gene>
    <name evidence="3" type="ORF">CSSPJE1EN1_LOCUS26308</name>
</gene>
<proteinExistence type="inferred from homology"/>
<dbReference type="PROSITE" id="PS00045">
    <property type="entry name" value="HISTONE_LIKE"/>
    <property type="match status" value="1"/>
</dbReference>
<organism evidence="3 4">
    <name type="scientific">Sphagnum jensenii</name>
    <dbReference type="NCBI Taxonomy" id="128206"/>
    <lineage>
        <taxon>Eukaryota</taxon>
        <taxon>Viridiplantae</taxon>
        <taxon>Streptophyta</taxon>
        <taxon>Embryophyta</taxon>
        <taxon>Bryophyta</taxon>
        <taxon>Sphagnophytina</taxon>
        <taxon>Sphagnopsida</taxon>
        <taxon>Sphagnales</taxon>
        <taxon>Sphagnaceae</taxon>
        <taxon>Sphagnum</taxon>
    </lineage>
</organism>
<accession>A0ABP0VBS6</accession>
<dbReference type="InterPro" id="IPR010992">
    <property type="entry name" value="IHF-like_DNA-bd_dom_sf"/>
</dbReference>
<name>A0ABP0VBS6_9BRYO</name>
<evidence type="ECO:0000256" key="2">
    <source>
        <dbReference type="RuleBase" id="RU003939"/>
    </source>
</evidence>
<dbReference type="SUPFAM" id="SSF47729">
    <property type="entry name" value="IHF-like DNA-binding proteins"/>
    <property type="match status" value="1"/>
</dbReference>
<keyword evidence="1" id="KW-0238">DNA-binding</keyword>
<dbReference type="PRINTS" id="PR01727">
    <property type="entry name" value="DNABINDINGHU"/>
</dbReference>
<dbReference type="Proteomes" id="UP001497444">
    <property type="component" value="Unassembled WGS sequence"/>
</dbReference>
<sequence length="103" mass="11766">MTRSELVQKLSHGTLEINHAQAHEIVSIILDEIIHAVDSGQRVELRGFGSFFPRERKARMGHNPKTGEPVSVSARRIMFFTAGKDLKDRLNGKKAEKRWTDER</sequence>
<evidence type="ECO:0000313" key="3">
    <source>
        <dbReference type="EMBL" id="CAK9250930.1"/>
    </source>
</evidence>
<evidence type="ECO:0000256" key="1">
    <source>
        <dbReference type="ARBA" id="ARBA00023125"/>
    </source>
</evidence>
<reference evidence="3" key="1">
    <citation type="submission" date="2024-02" db="EMBL/GenBank/DDBJ databases">
        <authorList>
            <consortium name="ELIXIR-Norway"/>
            <consortium name="Elixir Norway"/>
        </authorList>
    </citation>
    <scope>NUCLEOTIDE SEQUENCE</scope>
</reference>
<dbReference type="PANTHER" id="PTHR33175:SF5">
    <property type="entry name" value="INTEGRATION HOST FACTOR SUBUNIT BETA"/>
    <property type="match status" value="1"/>
</dbReference>
<evidence type="ECO:0000313" key="4">
    <source>
        <dbReference type="Proteomes" id="UP001497444"/>
    </source>
</evidence>
<comment type="similarity">
    <text evidence="2">Belongs to the bacterial histone-like protein family.</text>
</comment>
<dbReference type="InterPro" id="IPR020816">
    <property type="entry name" value="Histone-like_DNA-bd_CS"/>
</dbReference>
<dbReference type="Gene3D" id="4.10.520.10">
    <property type="entry name" value="IHF-like DNA-binding proteins"/>
    <property type="match status" value="1"/>
</dbReference>
<evidence type="ECO:0008006" key="5">
    <source>
        <dbReference type="Google" id="ProtNLM"/>
    </source>
</evidence>